<sequence>MIVTLTANPSIDRAVTLAAPLEVGEVQSANDAREDAGGKGVNVARVIAAAGRATLAVVPVGDHDPYSELLATTGIPVRAVASAGRVRANLTVTDPAGTTTKINLPGPVMDAAGAAELTSAVVEACADADWLVLAGSVPPGAGATFYTDVIRAVREAWGDRAPRIAVDASGAALEAVVRDGRPDLIKPNDEELAALVREDPSDDVDLVAEAVRRARTVVPSNVGAALVTLGGAGALLVTGDDVLRAVAPKITVASTVGAGDSSLAGYLLADVAGGAPAERLANAVAYGAAAAMLPGTQAPTPADLPPGSVRVVPLLPTT</sequence>
<dbReference type="GO" id="GO:0005829">
    <property type="term" value="C:cytosol"/>
    <property type="evidence" value="ECO:0007669"/>
    <property type="project" value="TreeGrafter"/>
</dbReference>
<dbReference type="PIRSF" id="PIRSF000535">
    <property type="entry name" value="1PFK/6PFK/LacC"/>
    <property type="match status" value="1"/>
</dbReference>
<reference evidence="8 9" key="1">
    <citation type="submission" date="2019-08" db="EMBL/GenBank/DDBJ databases">
        <authorList>
            <person name="Dong K."/>
        </authorList>
    </citation>
    <scope>NUCLEOTIDE SEQUENCE [LARGE SCALE GENOMIC DNA]</scope>
    <source>
        <strain evidence="8 9">JCM14558</strain>
    </source>
</reference>
<dbReference type="GO" id="GO:0005524">
    <property type="term" value="F:ATP binding"/>
    <property type="evidence" value="ECO:0007669"/>
    <property type="project" value="UniProtKB-KW"/>
</dbReference>
<dbReference type="InterPro" id="IPR017583">
    <property type="entry name" value="Tagatose/fructose_Pkinase"/>
</dbReference>
<proteinExistence type="inferred from homology"/>
<evidence type="ECO:0000256" key="4">
    <source>
        <dbReference type="ARBA" id="ARBA00022777"/>
    </source>
</evidence>
<dbReference type="Gene3D" id="3.40.1190.20">
    <property type="match status" value="1"/>
</dbReference>
<keyword evidence="5" id="KW-0067">ATP-binding</keyword>
<dbReference type="EC" id="2.7.1.-" evidence="8"/>
<dbReference type="AlphaFoldDB" id="A0A5C8I3V4"/>
<comment type="caution">
    <text evidence="8">The sequence shown here is derived from an EMBL/GenBank/DDBJ whole genome shotgun (WGS) entry which is preliminary data.</text>
</comment>
<accession>A0A5C8I3V4</accession>
<dbReference type="CDD" id="cd01164">
    <property type="entry name" value="FruK_PfkB_like"/>
    <property type="match status" value="1"/>
</dbReference>
<dbReference type="SUPFAM" id="SSF53613">
    <property type="entry name" value="Ribokinase-like"/>
    <property type="match status" value="1"/>
</dbReference>
<evidence type="ECO:0000259" key="7">
    <source>
        <dbReference type="Pfam" id="PF00294"/>
    </source>
</evidence>
<name>A0A5C8I3V4_9MICO</name>
<keyword evidence="2 6" id="KW-0808">Transferase</keyword>
<dbReference type="PANTHER" id="PTHR46566:SF5">
    <property type="entry name" value="1-PHOSPHOFRUCTOKINASE"/>
    <property type="match status" value="1"/>
</dbReference>
<gene>
    <name evidence="8" type="ORF">FVP77_07940</name>
</gene>
<evidence type="ECO:0000256" key="6">
    <source>
        <dbReference type="PIRNR" id="PIRNR000535"/>
    </source>
</evidence>
<evidence type="ECO:0000313" key="8">
    <source>
        <dbReference type="EMBL" id="TXK13326.1"/>
    </source>
</evidence>
<evidence type="ECO:0000256" key="3">
    <source>
        <dbReference type="ARBA" id="ARBA00022741"/>
    </source>
</evidence>
<dbReference type="InterPro" id="IPR002173">
    <property type="entry name" value="Carboh/pur_kinase_PfkB_CS"/>
</dbReference>
<dbReference type="GO" id="GO:0008443">
    <property type="term" value="F:phosphofructokinase activity"/>
    <property type="evidence" value="ECO:0007669"/>
    <property type="project" value="TreeGrafter"/>
</dbReference>
<evidence type="ECO:0000256" key="1">
    <source>
        <dbReference type="ARBA" id="ARBA00010688"/>
    </source>
</evidence>
<evidence type="ECO:0000256" key="2">
    <source>
        <dbReference type="ARBA" id="ARBA00022679"/>
    </source>
</evidence>
<dbReference type="InterPro" id="IPR011611">
    <property type="entry name" value="PfkB_dom"/>
</dbReference>
<dbReference type="NCBIfam" id="TIGR03168">
    <property type="entry name" value="1-PFK"/>
    <property type="match status" value="1"/>
</dbReference>
<keyword evidence="3" id="KW-0547">Nucleotide-binding</keyword>
<dbReference type="PROSITE" id="PS00584">
    <property type="entry name" value="PFKB_KINASES_2"/>
    <property type="match status" value="1"/>
</dbReference>
<dbReference type="PANTHER" id="PTHR46566">
    <property type="entry name" value="1-PHOSPHOFRUCTOKINASE-RELATED"/>
    <property type="match status" value="1"/>
</dbReference>
<protein>
    <submittedName>
        <fullName evidence="8">Hexose kinase</fullName>
        <ecNumber evidence="8">2.7.1.-</ecNumber>
    </submittedName>
</protein>
<comment type="similarity">
    <text evidence="1">Belongs to the carbohydrate kinase PfkB family.</text>
</comment>
<dbReference type="RefSeq" id="WP_147893985.1">
    <property type="nucleotide sequence ID" value="NZ_BAAANR010000001.1"/>
</dbReference>
<keyword evidence="4 8" id="KW-0418">Kinase</keyword>
<evidence type="ECO:0000313" key="9">
    <source>
        <dbReference type="Proteomes" id="UP000321034"/>
    </source>
</evidence>
<evidence type="ECO:0000256" key="5">
    <source>
        <dbReference type="ARBA" id="ARBA00022840"/>
    </source>
</evidence>
<dbReference type="EMBL" id="VRSV01000001">
    <property type="protein sequence ID" value="TXK13326.1"/>
    <property type="molecule type" value="Genomic_DNA"/>
</dbReference>
<feature type="domain" description="Carbohydrate kinase PfkB" evidence="7">
    <location>
        <begin position="8"/>
        <end position="302"/>
    </location>
</feature>
<dbReference type="OrthoDB" id="9801219at2"/>
<organism evidence="8 9">
    <name type="scientific">Microbacterium hatanonis</name>
    <dbReference type="NCBI Taxonomy" id="404366"/>
    <lineage>
        <taxon>Bacteria</taxon>
        <taxon>Bacillati</taxon>
        <taxon>Actinomycetota</taxon>
        <taxon>Actinomycetes</taxon>
        <taxon>Micrococcales</taxon>
        <taxon>Microbacteriaceae</taxon>
        <taxon>Microbacterium</taxon>
    </lineage>
</organism>
<dbReference type="Proteomes" id="UP000321034">
    <property type="component" value="Unassembled WGS sequence"/>
</dbReference>
<keyword evidence="9" id="KW-1185">Reference proteome</keyword>
<dbReference type="InterPro" id="IPR029056">
    <property type="entry name" value="Ribokinase-like"/>
</dbReference>
<dbReference type="Pfam" id="PF00294">
    <property type="entry name" value="PfkB"/>
    <property type="match status" value="1"/>
</dbReference>